<name>I0JJ31_HALH3</name>
<dbReference type="eggNOG" id="ENOG502ZU1N">
    <property type="taxonomic scope" value="Bacteria"/>
</dbReference>
<dbReference type="PATRIC" id="fig|866895.3.peg.783"/>
<evidence type="ECO:0000313" key="2">
    <source>
        <dbReference type="EMBL" id="CCG44149.1"/>
    </source>
</evidence>
<dbReference type="AlphaFoldDB" id="I0JJ31"/>
<reference evidence="2 3" key="1">
    <citation type="journal article" date="2013" name="Environ. Microbiol.">
        <title>Chloride and organic osmolytes: a hybrid strategy to cope with elevated salinities by the moderately halophilic, chloride-dependent bacterium Halobacillus halophilus.</title>
        <authorList>
            <person name="Saum S.H."/>
            <person name="Pfeiffer F."/>
            <person name="Palm P."/>
            <person name="Rampp M."/>
            <person name="Schuster S.C."/>
            <person name="Muller V."/>
            <person name="Oesterhelt D."/>
        </authorList>
    </citation>
    <scope>NUCLEOTIDE SEQUENCE [LARGE SCALE GENOMIC DNA]</scope>
    <source>
        <strain evidence="3">ATCC 35676 / DSM 2266 / JCM 20832 / KCTC 3685 / LMG 17431 / NBRC 102448 / NCIMB 2269</strain>
    </source>
</reference>
<organism evidence="2 3">
    <name type="scientific">Halobacillus halophilus (strain ATCC 35676 / DSM 2266 / JCM 20832 / KCTC 3685 / LMG 17431 / NBRC 102448 / NCIMB 2269)</name>
    <name type="common">Sporosarcina halophila</name>
    <dbReference type="NCBI Taxonomy" id="866895"/>
    <lineage>
        <taxon>Bacteria</taxon>
        <taxon>Bacillati</taxon>
        <taxon>Bacillota</taxon>
        <taxon>Bacilli</taxon>
        <taxon>Bacillales</taxon>
        <taxon>Bacillaceae</taxon>
        <taxon>Halobacillus</taxon>
    </lineage>
</organism>
<keyword evidence="3" id="KW-1185">Reference proteome</keyword>
<sequence length="75" mass="8543">MYPIYYAVVIIVSIIALVSTIMIAKEMTKQEKKSSSKNEIDSLKNETKNSSIPMLTVIYSITFVLSIILIWIFIL</sequence>
<feature type="transmembrane region" description="Helical" evidence="1">
    <location>
        <begin position="6"/>
        <end position="24"/>
    </location>
</feature>
<protein>
    <submittedName>
        <fullName evidence="2">Uncharacterized protein</fullName>
    </submittedName>
</protein>
<evidence type="ECO:0000256" key="1">
    <source>
        <dbReference type="SAM" id="Phobius"/>
    </source>
</evidence>
<gene>
    <name evidence="2" type="ordered locus">HBHAL_1785</name>
</gene>
<accession>I0JJ31</accession>
<proteinExistence type="predicted"/>
<feature type="transmembrane region" description="Helical" evidence="1">
    <location>
        <begin position="52"/>
        <end position="74"/>
    </location>
</feature>
<dbReference type="KEGG" id="hhd:HBHAL_1785"/>
<dbReference type="Proteomes" id="UP000007397">
    <property type="component" value="Chromosome"/>
</dbReference>
<keyword evidence="1" id="KW-0472">Membrane</keyword>
<keyword evidence="1" id="KW-1133">Transmembrane helix</keyword>
<dbReference type="HOGENOM" id="CLU_2666005_0_0_9"/>
<dbReference type="RefSeq" id="WP_014642053.1">
    <property type="nucleotide sequence ID" value="NC_017668.1"/>
</dbReference>
<evidence type="ECO:0000313" key="3">
    <source>
        <dbReference type="Proteomes" id="UP000007397"/>
    </source>
</evidence>
<keyword evidence="1" id="KW-0812">Transmembrane</keyword>
<dbReference type="EMBL" id="HE717023">
    <property type="protein sequence ID" value="CCG44149.1"/>
    <property type="molecule type" value="Genomic_DNA"/>
</dbReference>